<keyword evidence="3" id="KW-1185">Reference proteome</keyword>
<reference evidence="1" key="1">
    <citation type="submission" date="2022-10" db="EMBL/GenBank/DDBJ databases">
        <authorList>
            <person name="Chen Y."/>
            <person name="Dougan E. K."/>
            <person name="Chan C."/>
            <person name="Rhodes N."/>
            <person name="Thang M."/>
        </authorList>
    </citation>
    <scope>NUCLEOTIDE SEQUENCE</scope>
</reference>
<comment type="caution">
    <text evidence="1">The sequence shown here is derived from an EMBL/GenBank/DDBJ whole genome shotgun (WGS) entry which is preliminary data.</text>
</comment>
<dbReference type="AlphaFoldDB" id="A0A9P1DAF4"/>
<dbReference type="EMBL" id="CAMXCT030003779">
    <property type="protein sequence ID" value="CAL4793485.1"/>
    <property type="molecule type" value="Genomic_DNA"/>
</dbReference>
<proteinExistence type="predicted"/>
<accession>A0A9P1DAF4</accession>
<name>A0A9P1DAF4_9DINO</name>
<evidence type="ECO:0000313" key="2">
    <source>
        <dbReference type="EMBL" id="CAL4793485.1"/>
    </source>
</evidence>
<dbReference type="EMBL" id="CAMXCT020003779">
    <property type="protein sequence ID" value="CAL1159548.1"/>
    <property type="molecule type" value="Genomic_DNA"/>
</dbReference>
<dbReference type="Proteomes" id="UP001152797">
    <property type="component" value="Unassembled WGS sequence"/>
</dbReference>
<organism evidence="1">
    <name type="scientific">Cladocopium goreaui</name>
    <dbReference type="NCBI Taxonomy" id="2562237"/>
    <lineage>
        <taxon>Eukaryota</taxon>
        <taxon>Sar</taxon>
        <taxon>Alveolata</taxon>
        <taxon>Dinophyceae</taxon>
        <taxon>Suessiales</taxon>
        <taxon>Symbiodiniaceae</taxon>
        <taxon>Cladocopium</taxon>
    </lineage>
</organism>
<protein>
    <submittedName>
        <fullName evidence="1">Uncharacterized protein</fullName>
    </submittedName>
</protein>
<reference evidence="2 3" key="2">
    <citation type="submission" date="2024-05" db="EMBL/GenBank/DDBJ databases">
        <authorList>
            <person name="Chen Y."/>
            <person name="Shah S."/>
            <person name="Dougan E. K."/>
            <person name="Thang M."/>
            <person name="Chan C."/>
        </authorList>
    </citation>
    <scope>NUCLEOTIDE SEQUENCE [LARGE SCALE GENOMIC DNA]</scope>
</reference>
<sequence>MLSRMENGESEQEILLASDEDTGTKAEPLPKVAQVMNFVLEGFQNQTVKDLFESTCATLFKPDHMATIKVGSVCSGLGVAEMVFDHLHYALQELLHDGKGVQLKAWPQIGSSMLYSLVVFKLSYQVNSWYPLSHSQSLSVRDRFHVRDRGVETLKVRQGYLAQNR</sequence>
<dbReference type="EMBL" id="CAMXCT010003779">
    <property type="protein sequence ID" value="CAI4006173.1"/>
    <property type="molecule type" value="Genomic_DNA"/>
</dbReference>
<evidence type="ECO:0000313" key="3">
    <source>
        <dbReference type="Proteomes" id="UP001152797"/>
    </source>
</evidence>
<gene>
    <name evidence="1" type="ORF">C1SCF055_LOCUS31837</name>
</gene>
<evidence type="ECO:0000313" key="1">
    <source>
        <dbReference type="EMBL" id="CAI4006173.1"/>
    </source>
</evidence>